<dbReference type="Gene3D" id="1.20.120.1630">
    <property type="match status" value="1"/>
</dbReference>
<proteinExistence type="predicted"/>
<dbReference type="InterPro" id="IPR010721">
    <property type="entry name" value="UstE-like"/>
</dbReference>
<evidence type="ECO:0000313" key="4">
    <source>
        <dbReference type="Proteomes" id="UP000324748"/>
    </source>
</evidence>
<accession>A0A5B0PS05</accession>
<dbReference type="AlphaFoldDB" id="A0A5B0PS05"/>
<dbReference type="Pfam" id="PF06966">
    <property type="entry name" value="DUF1295"/>
    <property type="match status" value="1"/>
</dbReference>
<name>A0A5B0PS05_PUCGR</name>
<feature type="region of interest" description="Disordered" evidence="1">
    <location>
        <begin position="1"/>
        <end position="34"/>
    </location>
</feature>
<feature type="compositionally biased region" description="Basic and acidic residues" evidence="1">
    <location>
        <begin position="1"/>
        <end position="14"/>
    </location>
</feature>
<evidence type="ECO:0000313" key="3">
    <source>
        <dbReference type="EMBL" id="KAA1103318.1"/>
    </source>
</evidence>
<protein>
    <submittedName>
        <fullName evidence="3">Uncharacterized protein</fullName>
    </submittedName>
</protein>
<dbReference type="OrthoDB" id="67965at2759"/>
<dbReference type="PANTHER" id="PTHR32251">
    <property type="entry name" value="3-OXO-5-ALPHA-STEROID 4-DEHYDROGENASE"/>
    <property type="match status" value="1"/>
</dbReference>
<feature type="transmembrane region" description="Helical" evidence="2">
    <location>
        <begin position="48"/>
        <end position="70"/>
    </location>
</feature>
<keyword evidence="2" id="KW-0812">Transmembrane</keyword>
<feature type="compositionally biased region" description="Basic residues" evidence="1">
    <location>
        <begin position="22"/>
        <end position="32"/>
    </location>
</feature>
<dbReference type="PROSITE" id="PS50244">
    <property type="entry name" value="S5A_REDUCTASE"/>
    <property type="match status" value="1"/>
</dbReference>
<sequence length="325" mass="37007">MRAELDQKGSDRRPQPIIQHTPKPKKRKKKTSVKTVCKKERKRIGVRMMALLATVGTAYGIQALCAAFAIPLQSEKYYDLSGSATFLSCTAISLYYPSLRYKLLHNRAAPLPALASFHRRQLIMSGLTCLWATRLGSFLYQRIKKSGSDSRFDEIKRDPVKFFGAWMAQASWVTLTAFPVYAVNSVPASRQPSLGLTGSLGTGLWMASFLFEVVADQQKSKWREEKTKKIHSEEFISSGLWSLSRHPNYVGEVMLWTSQVMIAWPALPVWMRLMSCLSPILEYLLITKVSGLPPLEEKADKRFRDNSEYQAYKARTPVFWPKLSW</sequence>
<organism evidence="3 4">
    <name type="scientific">Puccinia graminis f. sp. tritici</name>
    <dbReference type="NCBI Taxonomy" id="56615"/>
    <lineage>
        <taxon>Eukaryota</taxon>
        <taxon>Fungi</taxon>
        <taxon>Dikarya</taxon>
        <taxon>Basidiomycota</taxon>
        <taxon>Pucciniomycotina</taxon>
        <taxon>Pucciniomycetes</taxon>
        <taxon>Pucciniales</taxon>
        <taxon>Pucciniaceae</taxon>
        <taxon>Puccinia</taxon>
    </lineage>
</organism>
<dbReference type="GO" id="GO:0016020">
    <property type="term" value="C:membrane"/>
    <property type="evidence" value="ECO:0007669"/>
    <property type="project" value="TreeGrafter"/>
</dbReference>
<feature type="transmembrane region" description="Helical" evidence="2">
    <location>
        <begin position="194"/>
        <end position="215"/>
    </location>
</feature>
<feature type="transmembrane region" description="Helical" evidence="2">
    <location>
        <begin position="162"/>
        <end position="182"/>
    </location>
</feature>
<evidence type="ECO:0000256" key="2">
    <source>
        <dbReference type="SAM" id="Phobius"/>
    </source>
</evidence>
<keyword evidence="2" id="KW-1133">Transmembrane helix</keyword>
<gene>
    <name evidence="3" type="ORF">PGT21_014183</name>
</gene>
<reference evidence="3 4" key="1">
    <citation type="submission" date="2019-05" db="EMBL/GenBank/DDBJ databases">
        <title>Emergence of the Ug99 lineage of the wheat stem rust pathogen through somatic hybridization.</title>
        <authorList>
            <person name="Li F."/>
            <person name="Upadhyaya N.M."/>
            <person name="Sperschneider J."/>
            <person name="Matny O."/>
            <person name="Nguyen-Phuc H."/>
            <person name="Mago R."/>
            <person name="Raley C."/>
            <person name="Miller M.E."/>
            <person name="Silverstein K.A.T."/>
            <person name="Henningsen E."/>
            <person name="Hirsch C.D."/>
            <person name="Visser B."/>
            <person name="Pretorius Z.A."/>
            <person name="Steffenson B.J."/>
            <person name="Schwessinger B."/>
            <person name="Dodds P.N."/>
            <person name="Figueroa M."/>
        </authorList>
    </citation>
    <scope>NUCLEOTIDE SEQUENCE [LARGE SCALE GENOMIC DNA]</scope>
    <source>
        <strain evidence="3">21-0</strain>
    </source>
</reference>
<dbReference type="Proteomes" id="UP000324748">
    <property type="component" value="Unassembled WGS sequence"/>
</dbReference>
<dbReference type="PANTHER" id="PTHR32251:SF17">
    <property type="entry name" value="STEROID 5-ALPHA REDUCTASE C-TERMINAL DOMAIN-CONTAINING PROTEIN"/>
    <property type="match status" value="1"/>
</dbReference>
<dbReference type="EMBL" id="VSWC01000042">
    <property type="protein sequence ID" value="KAA1103318.1"/>
    <property type="molecule type" value="Genomic_DNA"/>
</dbReference>
<keyword evidence="4" id="KW-1185">Reference proteome</keyword>
<comment type="caution">
    <text evidence="3">The sequence shown here is derived from an EMBL/GenBank/DDBJ whole genome shotgun (WGS) entry which is preliminary data.</text>
</comment>
<keyword evidence="2" id="KW-0472">Membrane</keyword>
<evidence type="ECO:0000256" key="1">
    <source>
        <dbReference type="SAM" id="MobiDB-lite"/>
    </source>
</evidence>